<organism evidence="1 2">
    <name type="scientific">Symbiodinium microadriaticum</name>
    <name type="common">Dinoflagellate</name>
    <name type="synonym">Zooxanthella microadriatica</name>
    <dbReference type="NCBI Taxonomy" id="2951"/>
    <lineage>
        <taxon>Eukaryota</taxon>
        <taxon>Sar</taxon>
        <taxon>Alveolata</taxon>
        <taxon>Dinophyceae</taxon>
        <taxon>Suessiales</taxon>
        <taxon>Symbiodiniaceae</taxon>
        <taxon>Symbiodinium</taxon>
    </lineage>
</organism>
<dbReference type="Proteomes" id="UP000186817">
    <property type="component" value="Unassembled WGS sequence"/>
</dbReference>
<gene>
    <name evidence="1" type="ORF">AK812_SmicGene17503</name>
</gene>
<protein>
    <submittedName>
        <fullName evidence="1">Uncharacterized protein</fullName>
    </submittedName>
</protein>
<proteinExistence type="predicted"/>
<comment type="caution">
    <text evidence="1">The sequence shown here is derived from an EMBL/GenBank/DDBJ whole genome shotgun (WGS) entry which is preliminary data.</text>
</comment>
<dbReference type="AlphaFoldDB" id="A0A1Q9DXN7"/>
<keyword evidence="2" id="KW-1185">Reference proteome</keyword>
<reference evidence="1 2" key="1">
    <citation type="submission" date="2016-02" db="EMBL/GenBank/DDBJ databases">
        <title>Genome analysis of coral dinoflagellate symbionts highlights evolutionary adaptations to a symbiotic lifestyle.</title>
        <authorList>
            <person name="Aranda M."/>
            <person name="Li Y."/>
            <person name="Liew Y.J."/>
            <person name="Baumgarten S."/>
            <person name="Simakov O."/>
            <person name="Wilson M."/>
            <person name="Piel J."/>
            <person name="Ashoor H."/>
            <person name="Bougouffa S."/>
            <person name="Bajic V.B."/>
            <person name="Ryu T."/>
            <person name="Ravasi T."/>
            <person name="Bayer T."/>
            <person name="Micklem G."/>
            <person name="Kim H."/>
            <person name="Bhak J."/>
            <person name="Lajeunesse T.C."/>
            <person name="Voolstra C.R."/>
        </authorList>
    </citation>
    <scope>NUCLEOTIDE SEQUENCE [LARGE SCALE GENOMIC DNA]</scope>
    <source>
        <strain evidence="1 2">CCMP2467</strain>
    </source>
</reference>
<sequence>MAAGPLRLFVRDARGQEPVPRLVAAVPRSGLSVARLADRLRRLLREQDIRSEKPRVADAEKDTARAPFMLEEGSSAHFTRPSRGCQVAMGAALLLGVISACGAFTKAGDKLNKLGAAQTLGNPTELTLRADLERRDRLVASIIASKRMIMVVIGFAATA</sequence>
<evidence type="ECO:0000313" key="2">
    <source>
        <dbReference type="Proteomes" id="UP000186817"/>
    </source>
</evidence>
<accession>A0A1Q9DXN7</accession>
<name>A0A1Q9DXN7_SYMMI</name>
<evidence type="ECO:0000313" key="1">
    <source>
        <dbReference type="EMBL" id="OLP99909.1"/>
    </source>
</evidence>
<dbReference type="EMBL" id="LSRX01000346">
    <property type="protein sequence ID" value="OLP99909.1"/>
    <property type="molecule type" value="Genomic_DNA"/>
</dbReference>